<dbReference type="SFLD" id="SFLDS00029">
    <property type="entry name" value="Radical_SAM"/>
    <property type="match status" value="1"/>
</dbReference>
<keyword evidence="7" id="KW-0411">Iron-sulfur</keyword>
<dbReference type="InterPro" id="IPR013848">
    <property type="entry name" value="Methylthiotransferase_N"/>
</dbReference>
<dbReference type="InterPro" id="IPR005839">
    <property type="entry name" value="Methylthiotransferase"/>
</dbReference>
<evidence type="ECO:0000256" key="4">
    <source>
        <dbReference type="ARBA" id="ARBA00022691"/>
    </source>
</evidence>
<dbReference type="EC" id="2.8.4.5" evidence="10"/>
<evidence type="ECO:0000256" key="3">
    <source>
        <dbReference type="ARBA" id="ARBA00022679"/>
    </source>
</evidence>
<dbReference type="InterPro" id="IPR034557">
    <property type="entry name" value="ThrcA_tRNA_MEthiotransferase"/>
</dbReference>
<evidence type="ECO:0000256" key="1">
    <source>
        <dbReference type="ARBA" id="ARBA00001966"/>
    </source>
</evidence>
<dbReference type="SFLD" id="SFLDG01061">
    <property type="entry name" value="methylthiotransferase"/>
    <property type="match status" value="1"/>
</dbReference>
<dbReference type="Pfam" id="PF04055">
    <property type="entry name" value="Radical_SAM"/>
    <property type="match status" value="1"/>
</dbReference>
<dbReference type="RefSeq" id="WP_196605449.1">
    <property type="nucleotide sequence ID" value="NZ_CP116940.1"/>
</dbReference>
<dbReference type="InterPro" id="IPR007197">
    <property type="entry name" value="rSAM"/>
</dbReference>
<evidence type="ECO:0000259" key="8">
    <source>
        <dbReference type="PROSITE" id="PS51449"/>
    </source>
</evidence>
<feature type="domain" description="Radical SAM core" evidence="9">
    <location>
        <begin position="139"/>
        <end position="369"/>
    </location>
</feature>
<dbReference type="Pfam" id="PF00919">
    <property type="entry name" value="UPF0004"/>
    <property type="match status" value="1"/>
</dbReference>
<name>A0ABT9Y8U5_9FIRM</name>
<sequence>MSKVAFTTLGCKVNQFETETMMGLFRKKDYEIVDFTEMADFYIINTCSVTHLGERKSRQLIRRAIHLNEKAVVAVTGCYAQLEPEQIENIEGVKAIIGTNERKNIVEIVERAAQKHEFVTSVKNVMQDHDFEDIPMFGMQSRTRAFLKIQDGCTNFCSYCIIPYARGPLRSRPIESIKKETQKLINNGFHEIVLGGIHLGSYGRDMKDGSSLSDAVRAVLSIDGVKRVRLGSIESIEVSEPLLELLAGNDNFAHHLHLPLQAGNDVILKRMNRHYTVKDYAELLNKIVNKVPDIAVSTDVIAGFPGETDEQFINSIEYIKTLPICRIHAFPYSKRRGTPAADMPQQVDDAVKRQRVHILQALSDEKSRQYCSRFLGKTLSVLFEKTMEDGTADGHTSNYIKVYTREKIDRGNIQSMKMTKLYKDGLWAENLF</sequence>
<keyword evidence="11" id="KW-1185">Reference proteome</keyword>
<dbReference type="EMBL" id="JAUSUE010000014">
    <property type="protein sequence ID" value="MDQ0204265.1"/>
    <property type="molecule type" value="Genomic_DNA"/>
</dbReference>
<gene>
    <name evidence="10" type="ORF">J2S01_001993</name>
</gene>
<dbReference type="CDD" id="cd01335">
    <property type="entry name" value="Radical_SAM"/>
    <property type="match status" value="1"/>
</dbReference>
<evidence type="ECO:0000256" key="7">
    <source>
        <dbReference type="ARBA" id="ARBA00023014"/>
    </source>
</evidence>
<keyword evidence="3 10" id="KW-0808">Transferase</keyword>
<dbReference type="Gene3D" id="3.80.30.20">
    <property type="entry name" value="tm_1862 like domain"/>
    <property type="match status" value="1"/>
</dbReference>
<dbReference type="PANTHER" id="PTHR11918:SF45">
    <property type="entry name" value="THREONYLCARBAMOYLADENOSINE TRNA METHYLTHIOTRANSFERASE"/>
    <property type="match status" value="1"/>
</dbReference>
<keyword evidence="4" id="KW-0949">S-adenosyl-L-methionine</keyword>
<keyword evidence="6" id="KW-0408">Iron</keyword>
<dbReference type="PANTHER" id="PTHR11918">
    <property type="entry name" value="RADICAL SAM PROTEINS"/>
    <property type="match status" value="1"/>
</dbReference>
<dbReference type="NCBIfam" id="TIGR00089">
    <property type="entry name" value="MiaB/RimO family radical SAM methylthiotransferase"/>
    <property type="match status" value="1"/>
</dbReference>
<dbReference type="InterPro" id="IPR058240">
    <property type="entry name" value="rSAM_sf"/>
</dbReference>
<evidence type="ECO:0000256" key="6">
    <source>
        <dbReference type="ARBA" id="ARBA00023004"/>
    </source>
</evidence>
<dbReference type="Gene3D" id="3.40.50.12160">
    <property type="entry name" value="Methylthiotransferase, N-terminal domain"/>
    <property type="match status" value="1"/>
</dbReference>
<dbReference type="SMART" id="SM00729">
    <property type="entry name" value="Elp3"/>
    <property type="match status" value="1"/>
</dbReference>
<dbReference type="InterPro" id="IPR023404">
    <property type="entry name" value="rSAM_horseshoe"/>
</dbReference>
<evidence type="ECO:0000313" key="10">
    <source>
        <dbReference type="EMBL" id="MDQ0204265.1"/>
    </source>
</evidence>
<comment type="caution">
    <text evidence="10">The sequence shown here is derived from an EMBL/GenBank/DDBJ whole genome shotgun (WGS) entry which is preliminary data.</text>
</comment>
<dbReference type="SFLD" id="SFLDF00295">
    <property type="entry name" value="threonylcarbamoyladenosine_tRN"/>
    <property type="match status" value="1"/>
</dbReference>
<proteinExistence type="predicted"/>
<dbReference type="InterPro" id="IPR006638">
    <property type="entry name" value="Elp3/MiaA/NifB-like_rSAM"/>
</dbReference>
<dbReference type="PROSITE" id="PS51449">
    <property type="entry name" value="MTTASE_N"/>
    <property type="match status" value="1"/>
</dbReference>
<evidence type="ECO:0000259" key="9">
    <source>
        <dbReference type="PROSITE" id="PS51918"/>
    </source>
</evidence>
<dbReference type="SUPFAM" id="SSF102114">
    <property type="entry name" value="Radical SAM enzymes"/>
    <property type="match status" value="1"/>
</dbReference>
<dbReference type="PROSITE" id="PS51918">
    <property type="entry name" value="RADICAL_SAM"/>
    <property type="match status" value="1"/>
</dbReference>
<dbReference type="PROSITE" id="PS01278">
    <property type="entry name" value="MTTASE_RADICAL"/>
    <property type="match status" value="1"/>
</dbReference>
<protein>
    <submittedName>
        <fullName evidence="10">Threonylcarbamoyladenosine tRNA methylthiotransferase MtaB</fullName>
        <ecNumber evidence="10">2.8.4.5</ecNumber>
    </submittedName>
</protein>
<keyword evidence="5" id="KW-0479">Metal-binding</keyword>
<reference evidence="10 11" key="1">
    <citation type="submission" date="2023-07" db="EMBL/GenBank/DDBJ databases">
        <title>Genomic Encyclopedia of Type Strains, Phase IV (KMG-IV): sequencing the most valuable type-strain genomes for metagenomic binning, comparative biology and taxonomic classification.</title>
        <authorList>
            <person name="Goeker M."/>
        </authorList>
    </citation>
    <scope>NUCLEOTIDE SEQUENCE [LARGE SCALE GENOMIC DNA]</scope>
    <source>
        <strain evidence="10 11">DSM 16980</strain>
    </source>
</reference>
<accession>A0ABT9Y8U5</accession>
<organism evidence="10 11">
    <name type="scientific">Pectinatus haikarae</name>
    <dbReference type="NCBI Taxonomy" id="349096"/>
    <lineage>
        <taxon>Bacteria</taxon>
        <taxon>Bacillati</taxon>
        <taxon>Bacillota</taxon>
        <taxon>Negativicutes</taxon>
        <taxon>Selenomonadales</taxon>
        <taxon>Selenomonadaceae</taxon>
        <taxon>Pectinatus</taxon>
    </lineage>
</organism>
<evidence type="ECO:0000256" key="2">
    <source>
        <dbReference type="ARBA" id="ARBA00022485"/>
    </source>
</evidence>
<feature type="domain" description="MTTase N-terminal" evidence="8">
    <location>
        <begin position="2"/>
        <end position="114"/>
    </location>
</feature>
<evidence type="ECO:0000313" key="11">
    <source>
        <dbReference type="Proteomes" id="UP001239167"/>
    </source>
</evidence>
<dbReference type="InterPro" id="IPR020612">
    <property type="entry name" value="Methylthiotransferase_CS"/>
</dbReference>
<evidence type="ECO:0000256" key="5">
    <source>
        <dbReference type="ARBA" id="ARBA00022723"/>
    </source>
</evidence>
<keyword evidence="2" id="KW-0004">4Fe-4S</keyword>
<dbReference type="GO" id="GO:0035598">
    <property type="term" value="F:tRNA (N(6)-L-threonylcarbamoyladenosine(37)-C(2))-methylthiotransferase activity"/>
    <property type="evidence" value="ECO:0007669"/>
    <property type="project" value="UniProtKB-EC"/>
</dbReference>
<dbReference type="Proteomes" id="UP001239167">
    <property type="component" value="Unassembled WGS sequence"/>
</dbReference>
<dbReference type="SFLD" id="SFLDG01082">
    <property type="entry name" value="B12-binding_domain_containing"/>
    <property type="match status" value="1"/>
</dbReference>
<comment type="cofactor">
    <cofactor evidence="1">
        <name>[4Fe-4S] cluster</name>
        <dbReference type="ChEBI" id="CHEBI:49883"/>
    </cofactor>
</comment>
<dbReference type="InterPro" id="IPR038135">
    <property type="entry name" value="Methylthiotransferase_N_sf"/>
</dbReference>
<dbReference type="InterPro" id="IPR006467">
    <property type="entry name" value="MiaB-like_bact"/>
</dbReference>
<dbReference type="NCBIfam" id="TIGR01579">
    <property type="entry name" value="MiaB-like-C"/>
    <property type="match status" value="1"/>
</dbReference>